<dbReference type="EMBL" id="LAZR01009133">
    <property type="protein sequence ID" value="KKM74483.1"/>
    <property type="molecule type" value="Genomic_DNA"/>
</dbReference>
<feature type="non-terminal residue" evidence="1">
    <location>
        <position position="71"/>
    </location>
</feature>
<dbReference type="AlphaFoldDB" id="A0A0F9JXN8"/>
<protein>
    <recommendedName>
        <fullName evidence="2">BppU N-terminal domain-containing protein</fullName>
    </recommendedName>
</protein>
<evidence type="ECO:0008006" key="2">
    <source>
        <dbReference type="Google" id="ProtNLM"/>
    </source>
</evidence>
<comment type="caution">
    <text evidence="1">The sequence shown here is derived from an EMBL/GenBank/DDBJ whole genome shotgun (WGS) entry which is preliminary data.</text>
</comment>
<proteinExistence type="predicted"/>
<evidence type="ECO:0000313" key="1">
    <source>
        <dbReference type="EMBL" id="KKM74483.1"/>
    </source>
</evidence>
<reference evidence="1" key="1">
    <citation type="journal article" date="2015" name="Nature">
        <title>Complex archaea that bridge the gap between prokaryotes and eukaryotes.</title>
        <authorList>
            <person name="Spang A."/>
            <person name="Saw J.H."/>
            <person name="Jorgensen S.L."/>
            <person name="Zaremba-Niedzwiedzka K."/>
            <person name="Martijn J."/>
            <person name="Lind A.E."/>
            <person name="van Eijk R."/>
            <person name="Schleper C."/>
            <person name="Guy L."/>
            <person name="Ettema T.J."/>
        </authorList>
    </citation>
    <scope>NUCLEOTIDE SEQUENCE</scope>
</reference>
<accession>A0A0F9JXN8</accession>
<sequence length="71" mass="7985">MASTTIKMKRNDTQPFLDIKLKDNSTDYADLTVSGLAVTFTMKDSETDEIKVDQQPCQIISGIIGSIRYPW</sequence>
<name>A0A0F9JXN8_9ZZZZ</name>
<organism evidence="1">
    <name type="scientific">marine sediment metagenome</name>
    <dbReference type="NCBI Taxonomy" id="412755"/>
    <lineage>
        <taxon>unclassified sequences</taxon>
        <taxon>metagenomes</taxon>
        <taxon>ecological metagenomes</taxon>
    </lineage>
</organism>
<gene>
    <name evidence="1" type="ORF">LCGC14_1399950</name>
</gene>